<protein>
    <submittedName>
        <fullName evidence="2">Uncharacterized protein</fullName>
    </submittedName>
</protein>
<dbReference type="Proteomes" id="UP000008783">
    <property type="component" value="Unassembled WGS sequence"/>
</dbReference>
<dbReference type="AlphaFoldDB" id="H6QSZ5"/>
<evidence type="ECO:0000313" key="3">
    <source>
        <dbReference type="Proteomes" id="UP000008783"/>
    </source>
</evidence>
<dbReference type="KEGG" id="pgr:PGTG_21965"/>
<sequence length="73" mass="7552">MAPEAVMAPPATHPGHGIGGRQGSVTCRRRIDLQATRPSSGCLMPCPTVKAGGVNAQRPLRRPQAVPHGGMAM</sequence>
<keyword evidence="3" id="KW-1185">Reference proteome</keyword>
<feature type="region of interest" description="Disordered" evidence="1">
    <location>
        <begin position="51"/>
        <end position="73"/>
    </location>
</feature>
<proteinExistence type="predicted"/>
<dbReference type="InParanoid" id="H6QSZ5"/>
<organism evidence="2 3">
    <name type="scientific">Puccinia graminis f. sp. tritici (strain CRL 75-36-700-3 / race SCCL)</name>
    <name type="common">Black stem rust fungus</name>
    <dbReference type="NCBI Taxonomy" id="418459"/>
    <lineage>
        <taxon>Eukaryota</taxon>
        <taxon>Fungi</taxon>
        <taxon>Dikarya</taxon>
        <taxon>Basidiomycota</taxon>
        <taxon>Pucciniomycotina</taxon>
        <taxon>Pucciniomycetes</taxon>
        <taxon>Pucciniales</taxon>
        <taxon>Pucciniaceae</taxon>
        <taxon>Puccinia</taxon>
    </lineage>
</organism>
<dbReference type="VEuPathDB" id="FungiDB:PGTG_21965"/>
<gene>
    <name evidence="2" type="ORF">PGTG_21965</name>
</gene>
<evidence type="ECO:0000313" key="2">
    <source>
        <dbReference type="EMBL" id="EHS63949.1"/>
    </source>
</evidence>
<feature type="region of interest" description="Disordered" evidence="1">
    <location>
        <begin position="1"/>
        <end position="24"/>
    </location>
</feature>
<evidence type="ECO:0000256" key="1">
    <source>
        <dbReference type="SAM" id="MobiDB-lite"/>
    </source>
</evidence>
<dbReference type="EMBL" id="DS178302">
    <property type="protein sequence ID" value="EHS63949.1"/>
    <property type="molecule type" value="Genomic_DNA"/>
</dbReference>
<name>H6QSZ5_PUCGT</name>
<dbReference type="GeneID" id="13540731"/>
<accession>H6QSZ5</accession>
<dbReference type="RefSeq" id="XP_003889380.1">
    <property type="nucleotide sequence ID" value="XM_003889331.1"/>
</dbReference>
<reference evidence="3" key="1">
    <citation type="journal article" date="2011" name="Proc. Natl. Acad. Sci. U.S.A.">
        <title>Obligate biotrophy features unraveled by the genomic analysis of rust fungi.</title>
        <authorList>
            <person name="Duplessis S."/>
            <person name="Cuomo C.A."/>
            <person name="Lin Y.-C."/>
            <person name="Aerts A."/>
            <person name="Tisserant E."/>
            <person name="Veneault-Fourrey C."/>
            <person name="Joly D.L."/>
            <person name="Hacquard S."/>
            <person name="Amselem J."/>
            <person name="Cantarel B.L."/>
            <person name="Chiu R."/>
            <person name="Coutinho P.M."/>
            <person name="Feau N."/>
            <person name="Field M."/>
            <person name="Frey P."/>
            <person name="Gelhaye E."/>
            <person name="Goldberg J."/>
            <person name="Grabherr M.G."/>
            <person name="Kodira C.D."/>
            <person name="Kohler A."/>
            <person name="Kuees U."/>
            <person name="Lindquist E.A."/>
            <person name="Lucas S.M."/>
            <person name="Mago R."/>
            <person name="Mauceli E."/>
            <person name="Morin E."/>
            <person name="Murat C."/>
            <person name="Pangilinan J.L."/>
            <person name="Park R."/>
            <person name="Pearson M."/>
            <person name="Quesneville H."/>
            <person name="Rouhier N."/>
            <person name="Sakthikumar S."/>
            <person name="Salamov A.A."/>
            <person name="Schmutz J."/>
            <person name="Selles B."/>
            <person name="Shapiro H."/>
            <person name="Tanguay P."/>
            <person name="Tuskan G.A."/>
            <person name="Henrissat B."/>
            <person name="Van de Peer Y."/>
            <person name="Rouze P."/>
            <person name="Ellis J.G."/>
            <person name="Dodds P.N."/>
            <person name="Schein J.E."/>
            <person name="Zhong S."/>
            <person name="Hamelin R.C."/>
            <person name="Grigoriev I.V."/>
            <person name="Szabo L.J."/>
            <person name="Martin F."/>
        </authorList>
    </citation>
    <scope>NUCLEOTIDE SEQUENCE [LARGE SCALE GENOMIC DNA]</scope>
    <source>
        <strain evidence="3">CRL 75-36-700-3 / race SCCL</strain>
    </source>
</reference>
<dbReference type="HOGENOM" id="CLU_2706033_0_0_1"/>